<keyword evidence="2" id="KW-1185">Reference proteome</keyword>
<reference evidence="1 2" key="1">
    <citation type="submission" date="2017-04" db="EMBL/GenBank/DDBJ databases">
        <title>Draft genome sequence of Tuber borchii Vittad., a whitish edible truffle.</title>
        <authorList>
            <consortium name="DOE Joint Genome Institute"/>
            <person name="Murat C."/>
            <person name="Kuo A."/>
            <person name="Barry K.W."/>
            <person name="Clum A."/>
            <person name="Dockter R.B."/>
            <person name="Fauchery L."/>
            <person name="Iotti M."/>
            <person name="Kohler A."/>
            <person name="Labutti K."/>
            <person name="Lindquist E.A."/>
            <person name="Lipzen A."/>
            <person name="Ohm R.A."/>
            <person name="Wang M."/>
            <person name="Grigoriev I.V."/>
            <person name="Zambonelli A."/>
            <person name="Martin F.M."/>
        </authorList>
    </citation>
    <scope>NUCLEOTIDE SEQUENCE [LARGE SCALE GENOMIC DNA]</scope>
    <source>
        <strain evidence="1 2">Tbo3840</strain>
    </source>
</reference>
<organism evidence="1 2">
    <name type="scientific">Tuber borchii</name>
    <name type="common">White truffle</name>
    <dbReference type="NCBI Taxonomy" id="42251"/>
    <lineage>
        <taxon>Eukaryota</taxon>
        <taxon>Fungi</taxon>
        <taxon>Dikarya</taxon>
        <taxon>Ascomycota</taxon>
        <taxon>Pezizomycotina</taxon>
        <taxon>Pezizomycetes</taxon>
        <taxon>Pezizales</taxon>
        <taxon>Tuberaceae</taxon>
        <taxon>Tuber</taxon>
    </lineage>
</organism>
<dbReference type="AlphaFoldDB" id="A0A2T6ZYK4"/>
<sequence>FGPLVTIELHTLLQGCGSVCCQYFAVPAVNHFFFVYLLEYVGDDFSCAVVVAISSNPSYAVPCGSSDGPAHLIVINAICPSHRKLATTSVPFCLSLCFL</sequence>
<gene>
    <name evidence="1" type="ORF">B9Z19DRAFT_893901</name>
</gene>
<comment type="caution">
    <text evidence="1">The sequence shown here is derived from an EMBL/GenBank/DDBJ whole genome shotgun (WGS) entry which is preliminary data.</text>
</comment>
<dbReference type="EMBL" id="NESQ01000062">
    <property type="protein sequence ID" value="PUU80578.1"/>
    <property type="molecule type" value="Genomic_DNA"/>
</dbReference>
<evidence type="ECO:0000313" key="1">
    <source>
        <dbReference type="EMBL" id="PUU80578.1"/>
    </source>
</evidence>
<protein>
    <submittedName>
        <fullName evidence="1">Uncharacterized protein</fullName>
    </submittedName>
</protein>
<dbReference type="Proteomes" id="UP000244722">
    <property type="component" value="Unassembled WGS sequence"/>
</dbReference>
<feature type="non-terminal residue" evidence="1">
    <location>
        <position position="1"/>
    </location>
</feature>
<name>A0A2T6ZYK4_TUBBO</name>
<feature type="non-terminal residue" evidence="1">
    <location>
        <position position="99"/>
    </location>
</feature>
<accession>A0A2T6ZYK4</accession>
<evidence type="ECO:0000313" key="2">
    <source>
        <dbReference type="Proteomes" id="UP000244722"/>
    </source>
</evidence>
<proteinExistence type="predicted"/>
<dbReference type="OrthoDB" id="10386454at2759"/>